<feature type="transmembrane region" description="Helical" evidence="6">
    <location>
        <begin position="309"/>
        <end position="332"/>
    </location>
</feature>
<evidence type="ECO:0000256" key="2">
    <source>
        <dbReference type="ARBA" id="ARBA00010992"/>
    </source>
</evidence>
<dbReference type="InterPro" id="IPR050360">
    <property type="entry name" value="MFS_Sugar_Transporters"/>
</dbReference>
<dbReference type="EMBL" id="CAWUHD010000015">
    <property type="protein sequence ID" value="CAK7214790.1"/>
    <property type="molecule type" value="Genomic_DNA"/>
</dbReference>
<dbReference type="Pfam" id="PF00083">
    <property type="entry name" value="Sugar_tr"/>
    <property type="match status" value="1"/>
</dbReference>
<evidence type="ECO:0000256" key="4">
    <source>
        <dbReference type="ARBA" id="ARBA00022989"/>
    </source>
</evidence>
<evidence type="ECO:0000313" key="8">
    <source>
        <dbReference type="EMBL" id="CAK7214790.1"/>
    </source>
</evidence>
<feature type="transmembrane region" description="Helical" evidence="6">
    <location>
        <begin position="48"/>
        <end position="64"/>
    </location>
</feature>
<keyword evidence="5 6" id="KW-0472">Membrane</keyword>
<feature type="transmembrane region" description="Helical" evidence="6">
    <location>
        <begin position="379"/>
        <end position="402"/>
    </location>
</feature>
<evidence type="ECO:0000256" key="3">
    <source>
        <dbReference type="ARBA" id="ARBA00022692"/>
    </source>
</evidence>
<dbReference type="InterPro" id="IPR005828">
    <property type="entry name" value="MFS_sugar_transport-like"/>
</dbReference>
<protein>
    <recommendedName>
        <fullName evidence="7">Major facilitator superfamily (MFS) profile domain-containing protein</fullName>
    </recommendedName>
</protein>
<feature type="transmembrane region" description="Helical" evidence="6">
    <location>
        <begin position="214"/>
        <end position="237"/>
    </location>
</feature>
<dbReference type="InterPro" id="IPR036259">
    <property type="entry name" value="MFS_trans_sf"/>
</dbReference>
<dbReference type="Gene3D" id="1.20.1250.20">
    <property type="entry name" value="MFS general substrate transporter like domains"/>
    <property type="match status" value="1"/>
</dbReference>
<dbReference type="PANTHER" id="PTHR48022:SF41">
    <property type="entry name" value="MAJOR FACILITATOR SUPERFAMILY (MFS) PROFILE DOMAIN-CONTAINING PROTEIN"/>
    <property type="match status" value="1"/>
</dbReference>
<dbReference type="PANTHER" id="PTHR48022">
    <property type="entry name" value="PLASTIDIC GLUCOSE TRANSPORTER 4"/>
    <property type="match status" value="1"/>
</dbReference>
<feature type="transmembrane region" description="Helical" evidence="6">
    <location>
        <begin position="185"/>
        <end position="208"/>
    </location>
</feature>
<dbReference type="Proteomes" id="UP001642482">
    <property type="component" value="Unassembled WGS sequence"/>
</dbReference>
<dbReference type="PROSITE" id="PS50850">
    <property type="entry name" value="MFS"/>
    <property type="match status" value="1"/>
</dbReference>
<keyword evidence="3 6" id="KW-0812">Transmembrane</keyword>
<gene>
    <name evidence="8" type="ORF">SEUCBS140593_002309</name>
</gene>
<evidence type="ECO:0000256" key="1">
    <source>
        <dbReference type="ARBA" id="ARBA00004141"/>
    </source>
</evidence>
<feature type="transmembrane region" description="Helical" evidence="6">
    <location>
        <begin position="439"/>
        <end position="459"/>
    </location>
</feature>
<sequence length="532" mass="58527">MANEAPVSDISPKAVQALHCEEIIEDEHHPGSQVPIPIWMALTSNTKVLVLSFFANLGALMYGFDNMAVSLCMSMPAFQEQFGELTATGYVIPAYWQSLWNALPQLACMFGAWSIGHVSDWYGRRLSFFSAGVISMAGVAVLYISTTPAIFLVGKLINAFAMGMALATGQSYVSEISPVRLRGILLSAYAFSMNVGLLISASIAFARIDVMNATAYNVVFAIGWVFPSLLILFTWIVPESPHQLVRAGQHEKARRSLERIRNKEANVTALLDEIVRTHRHEEELSSASGSKDHSFRECFRGENWRRTRIILFCNGLSQMTGATFLSNGPYFLTSAGVSATNVGMMVEIGLAFAIASSIINWCVIGSVGRRKIILTGIGIAMLFFLIMGIASCFNTSAALWTIGIALQLTWWTMGLTTGPAMAIAGEVSQARLRAESQSIGIAFNYFYSCVWNVVVPYMFNTDEGNLGGKMGWIFLATSSISFAVVYFCFPETKDRTYEEIGELFERRIPARHFADYLHIGASDESAYKLGKK</sequence>
<comment type="caution">
    <text evidence="8">The sequence shown here is derived from an EMBL/GenBank/DDBJ whole genome shotgun (WGS) entry which is preliminary data.</text>
</comment>
<dbReference type="InterPro" id="IPR020846">
    <property type="entry name" value="MFS_dom"/>
</dbReference>
<feature type="transmembrane region" description="Helical" evidence="6">
    <location>
        <begin position="344"/>
        <end position="367"/>
    </location>
</feature>
<feature type="transmembrane region" description="Helical" evidence="6">
    <location>
        <begin position="408"/>
        <end position="427"/>
    </location>
</feature>
<reference evidence="8 9" key="1">
    <citation type="submission" date="2024-01" db="EMBL/GenBank/DDBJ databases">
        <authorList>
            <person name="Allen C."/>
            <person name="Tagirdzhanova G."/>
        </authorList>
    </citation>
    <scope>NUCLEOTIDE SEQUENCE [LARGE SCALE GENOMIC DNA]</scope>
</reference>
<comment type="similarity">
    <text evidence="2">Belongs to the major facilitator superfamily. Sugar transporter (TC 2.A.1.1) family.</text>
</comment>
<accession>A0ABP0B672</accession>
<feature type="transmembrane region" description="Helical" evidence="6">
    <location>
        <begin position="471"/>
        <end position="489"/>
    </location>
</feature>
<evidence type="ECO:0000256" key="6">
    <source>
        <dbReference type="SAM" id="Phobius"/>
    </source>
</evidence>
<keyword evidence="9" id="KW-1185">Reference proteome</keyword>
<feature type="transmembrane region" description="Helical" evidence="6">
    <location>
        <begin position="126"/>
        <end position="144"/>
    </location>
</feature>
<evidence type="ECO:0000256" key="5">
    <source>
        <dbReference type="ARBA" id="ARBA00023136"/>
    </source>
</evidence>
<feature type="domain" description="Major facilitator superfamily (MFS) profile" evidence="7">
    <location>
        <begin position="51"/>
        <end position="493"/>
    </location>
</feature>
<organism evidence="8 9">
    <name type="scientific">Sporothrix eucalyptigena</name>
    <dbReference type="NCBI Taxonomy" id="1812306"/>
    <lineage>
        <taxon>Eukaryota</taxon>
        <taxon>Fungi</taxon>
        <taxon>Dikarya</taxon>
        <taxon>Ascomycota</taxon>
        <taxon>Pezizomycotina</taxon>
        <taxon>Sordariomycetes</taxon>
        <taxon>Sordariomycetidae</taxon>
        <taxon>Ophiostomatales</taxon>
        <taxon>Ophiostomataceae</taxon>
        <taxon>Sporothrix</taxon>
    </lineage>
</organism>
<proteinExistence type="inferred from homology"/>
<keyword evidence="4 6" id="KW-1133">Transmembrane helix</keyword>
<dbReference type="SUPFAM" id="SSF103473">
    <property type="entry name" value="MFS general substrate transporter"/>
    <property type="match status" value="1"/>
</dbReference>
<evidence type="ECO:0000259" key="7">
    <source>
        <dbReference type="PROSITE" id="PS50850"/>
    </source>
</evidence>
<name>A0ABP0B672_9PEZI</name>
<comment type="subcellular location">
    <subcellularLocation>
        <location evidence="1">Membrane</location>
        <topology evidence="1">Multi-pass membrane protein</topology>
    </subcellularLocation>
</comment>
<evidence type="ECO:0000313" key="9">
    <source>
        <dbReference type="Proteomes" id="UP001642482"/>
    </source>
</evidence>